<evidence type="ECO:0000313" key="2">
    <source>
        <dbReference type="EMBL" id="SHM74507.1"/>
    </source>
</evidence>
<dbReference type="STRING" id="1302687.SAMN05444267_10901"/>
<accession>A0A1M7L9A7</accession>
<dbReference type="Pfam" id="PF20041">
    <property type="entry name" value="DUF6443"/>
    <property type="match status" value="1"/>
</dbReference>
<organism evidence="2 3">
    <name type="scientific">Chryseobacterium polytrichastri</name>
    <dbReference type="NCBI Taxonomy" id="1302687"/>
    <lineage>
        <taxon>Bacteria</taxon>
        <taxon>Pseudomonadati</taxon>
        <taxon>Bacteroidota</taxon>
        <taxon>Flavobacteriia</taxon>
        <taxon>Flavobacteriales</taxon>
        <taxon>Weeksellaceae</taxon>
        <taxon>Chryseobacterium group</taxon>
        <taxon>Chryseobacterium</taxon>
    </lineage>
</organism>
<gene>
    <name evidence="2" type="ORF">SAMN05444267_10901</name>
</gene>
<dbReference type="EMBL" id="FRAV01000090">
    <property type="protein sequence ID" value="SHM74507.1"/>
    <property type="molecule type" value="Genomic_DNA"/>
</dbReference>
<sequence>MANEYLPVPQEGTYNGAIYTTPLSNKPNTPYGNEKIYTEKLFENSPLDRVLEQKQVGTAWNDKPVKFEYGTNTATDVKKYVVTTSWTNGATTSSVPVVGNYGANQLYKTTVTDEDGNKTTEFKNAQGQVILVRKTLSSSQDADTYYVYNEYNQLALVIPPEAVVSATMDGTVLDNYCYQYNYDGRNRLVGKKLPGKGWEYMVYDKQDRLVMTQDAQLGLSKQWMFTKYDQFGRPVYTGIYTGTSLYSLAGRASEQTNVETKGSNNELRGSSSPDSSVISLNYNNAAYPTSNIKILTINYYDSFPRDSWFPSDLPDVILDQKVVLNSQTGNVRGLLLASYVKNIENDDWTRNFMLYDPKARLIGSRSTNHLGGSTNVDLKLSFAGLTEQTITRHKRLSTDTEKVITEGFTYDHQNRPLTHKHQVDQNPVEILSQNKYNELSQLESKKVGGIIANSPLQQIDYEYNIRGWMTKINDPVNLNGKLFGYEIRYNNPVNPTIAPGRFNGNIAEVDWKNSTEDLLKRYNYEYDNLNRLKNAFYKEPTTGN</sequence>
<name>A0A1M7L9A7_9FLAO</name>
<proteinExistence type="predicted"/>
<reference evidence="3" key="1">
    <citation type="submission" date="2016-11" db="EMBL/GenBank/DDBJ databases">
        <authorList>
            <person name="Varghese N."/>
            <person name="Submissions S."/>
        </authorList>
    </citation>
    <scope>NUCLEOTIDE SEQUENCE [LARGE SCALE GENOMIC DNA]</scope>
    <source>
        <strain evidence="3">DSM 26899</strain>
    </source>
</reference>
<dbReference type="InterPro" id="IPR045619">
    <property type="entry name" value="DUF6443"/>
</dbReference>
<dbReference type="Proteomes" id="UP000184364">
    <property type="component" value="Unassembled WGS sequence"/>
</dbReference>
<dbReference type="Gene3D" id="2.180.10.10">
    <property type="entry name" value="RHS repeat-associated core"/>
    <property type="match status" value="1"/>
</dbReference>
<feature type="domain" description="DUF6443" evidence="1">
    <location>
        <begin position="3"/>
        <end position="69"/>
    </location>
</feature>
<keyword evidence="3" id="KW-1185">Reference proteome</keyword>
<dbReference type="AlphaFoldDB" id="A0A1M7L9A7"/>
<feature type="non-terminal residue" evidence="2">
    <location>
        <position position="544"/>
    </location>
</feature>
<evidence type="ECO:0000259" key="1">
    <source>
        <dbReference type="Pfam" id="PF20041"/>
    </source>
</evidence>
<evidence type="ECO:0000313" key="3">
    <source>
        <dbReference type="Proteomes" id="UP000184364"/>
    </source>
</evidence>
<protein>
    <submittedName>
        <fullName evidence="2">YD repeat-containing protein</fullName>
    </submittedName>
</protein>